<accession>A0A0S7BTP3</accession>
<dbReference type="PATRIC" id="fig|1678841.3.peg.2698"/>
<sequence length="397" mass="45261">MIIVNKMSDSVHIIFIRAVFVFHAIFLFLSSGNCQEKEKVITLAGYLSTIQSAAFDSLSGPFLNENIIHNRLNFKGYLNDKITFAAEFRNRLFTGDMVRYGKLYADMIGYDDGVADLSWNIIEEQSFLLNTTIDRLWLDLHHNKFQLTIGRQRINWGQTFVWNPNDIFNAYSFFDFDYAERPGSDALRLQFFPSSSSVAEFAIKAGEENKVTAAALYRFNALKYDFQILSGFMNSEEFVAGAGWSGSVRNMSFRGEGTWFVPIEDAAGDGSTLLVTAGLDRLFKDNSMAQIQFMYCNNPLDISNISNLYARNFSSKDLAFSEFTAFGQFTWVVMPLFNLSMAAMWFPDLNGYYAGPAVDYSLAQDIGFSFIWQHFDANLNGERSKINQVFLRLKYNF</sequence>
<dbReference type="STRING" id="1678841.TBC1_1237"/>
<dbReference type="EMBL" id="DF968183">
    <property type="protein sequence ID" value="GAP44236.1"/>
    <property type="molecule type" value="Genomic_DNA"/>
</dbReference>
<evidence type="ECO:0000313" key="1">
    <source>
        <dbReference type="EMBL" id="GAP44236.1"/>
    </source>
</evidence>
<dbReference type="AlphaFoldDB" id="A0A0S7BTP3"/>
<keyword evidence="2" id="KW-1185">Reference proteome</keyword>
<protein>
    <submittedName>
        <fullName evidence="1">Uncharacterized protein</fullName>
    </submittedName>
</protein>
<evidence type="ECO:0000313" key="2">
    <source>
        <dbReference type="Proteomes" id="UP000053091"/>
    </source>
</evidence>
<gene>
    <name evidence="1" type="ORF">TBC1_1237</name>
</gene>
<reference evidence="1" key="1">
    <citation type="journal article" date="2015" name="Genome Announc.">
        <title>Draft Genome Sequence of Bacteroidales Strain TBC1, a Novel Isolate from a Methanogenic Wastewater Treatment System.</title>
        <authorList>
            <person name="Tourlousse D.M."/>
            <person name="Matsuura N."/>
            <person name="Sun L."/>
            <person name="Toyonaga M."/>
            <person name="Kuroda K."/>
            <person name="Ohashi A."/>
            <person name="Cruz R."/>
            <person name="Yamaguchi T."/>
            <person name="Sekiguchi Y."/>
        </authorList>
    </citation>
    <scope>NUCLEOTIDE SEQUENCE [LARGE SCALE GENOMIC DNA]</scope>
    <source>
        <strain evidence="1">TBC1</strain>
    </source>
</reference>
<dbReference type="Proteomes" id="UP000053091">
    <property type="component" value="Unassembled WGS sequence"/>
</dbReference>
<proteinExistence type="predicted"/>
<name>A0A0S7BTP3_9BACT</name>
<organism evidence="1">
    <name type="scientific">Lentimicrobium saccharophilum</name>
    <dbReference type="NCBI Taxonomy" id="1678841"/>
    <lineage>
        <taxon>Bacteria</taxon>
        <taxon>Pseudomonadati</taxon>
        <taxon>Bacteroidota</taxon>
        <taxon>Bacteroidia</taxon>
        <taxon>Bacteroidales</taxon>
        <taxon>Lentimicrobiaceae</taxon>
        <taxon>Lentimicrobium</taxon>
    </lineage>
</organism>